<accession>A0ABS6VTF3</accession>
<comment type="caution">
    <text evidence="1">The sequence shown here is derived from an EMBL/GenBank/DDBJ whole genome shotgun (WGS) entry which is preliminary data.</text>
</comment>
<proteinExistence type="predicted"/>
<keyword evidence="2" id="KW-1185">Reference proteome</keyword>
<reference evidence="1" key="1">
    <citation type="submission" date="2021-07" db="EMBL/GenBank/DDBJ databases">
        <title>Zhongshania sp. CAU 1632 isolated from seawater.</title>
        <authorList>
            <person name="Kim W."/>
        </authorList>
    </citation>
    <scope>NUCLEOTIDE SEQUENCE</scope>
    <source>
        <strain evidence="1">CAU 1632</strain>
    </source>
</reference>
<gene>
    <name evidence="1" type="ORF">KXJ70_12480</name>
</gene>
<sequence>MAIGDCADDQDLRAAWSVFCQQLQAAGDLTFKDHNPANAIQRADAFRFLTQNLGQAFDLALETRDSKYPMLHAFCTPSRKLGGDAADLTYQQAWIDGEQVYKVSGQIGSARFLNFTLQGQRPEIQPNTGWPSLHEPFGDIPEVNLFGRDLQLNDDGSFVLFIGGERQGPNWLPTTSATRKLFIRQGFDSWDETPTTLSIERLDMDAPRPLPTPQRMIESMQWAGDFLSGMMRDWPDHPYQYSGGIVDPGCINAFPPDQSANTLDDKKRGRLAAHMCWAIAEDEALIVEFDTHDGFWMVSLGGAFMNSMDFLYRPISYTPARTKVDSDNKVRLILSSTDPSYHNWLDTQGFAAGNLTYRNLLSQATTTFATKLVKKSELASVLPVESCVVSSTQRTEELLARFRGVQQRYFG</sequence>
<name>A0ABS6VTF3_9GAMM</name>
<evidence type="ECO:0000313" key="2">
    <source>
        <dbReference type="Proteomes" id="UP001166291"/>
    </source>
</evidence>
<dbReference type="Proteomes" id="UP001166291">
    <property type="component" value="Unassembled WGS sequence"/>
</dbReference>
<evidence type="ECO:0000313" key="1">
    <source>
        <dbReference type="EMBL" id="MBW2941604.1"/>
    </source>
</evidence>
<dbReference type="EMBL" id="JAHWDQ010000003">
    <property type="protein sequence ID" value="MBW2941604.1"/>
    <property type="molecule type" value="Genomic_DNA"/>
</dbReference>
<protein>
    <recommendedName>
        <fullName evidence="3">DUF1214 domain-containing protein</fullName>
    </recommendedName>
</protein>
<organism evidence="1 2">
    <name type="scientific">Zhongshania aquimaris</name>
    <dbReference type="NCBI Taxonomy" id="2857107"/>
    <lineage>
        <taxon>Bacteria</taxon>
        <taxon>Pseudomonadati</taxon>
        <taxon>Pseudomonadota</taxon>
        <taxon>Gammaproteobacteria</taxon>
        <taxon>Cellvibrionales</taxon>
        <taxon>Spongiibacteraceae</taxon>
        <taxon>Zhongshania</taxon>
    </lineage>
</organism>
<evidence type="ECO:0008006" key="3">
    <source>
        <dbReference type="Google" id="ProtNLM"/>
    </source>
</evidence>
<dbReference type="RefSeq" id="WP_219043843.1">
    <property type="nucleotide sequence ID" value="NZ_JAHWDQ010000003.1"/>
</dbReference>